<keyword evidence="5 9" id="KW-0812">Transmembrane</keyword>
<dbReference type="InterPro" id="IPR014032">
    <property type="entry name" value="Peptidase_A24A_bac"/>
</dbReference>
<dbReference type="Pfam" id="PF01478">
    <property type="entry name" value="Peptidase_A24"/>
    <property type="match status" value="1"/>
</dbReference>
<dbReference type="InterPro" id="IPR050882">
    <property type="entry name" value="Prepilin_peptidase/N-MTase"/>
</dbReference>
<feature type="domain" description="Prepilin type IV endopeptidase peptidase" evidence="11">
    <location>
        <begin position="108"/>
        <end position="226"/>
    </location>
</feature>
<comment type="subcellular location">
    <subcellularLocation>
        <location evidence="1">Cell inner membrane</location>
        <topology evidence="1">Multi-pass membrane protein</topology>
    </subcellularLocation>
    <subcellularLocation>
        <location evidence="9">Cell membrane</location>
        <topology evidence="9">Multi-pass membrane protein</topology>
    </subcellularLocation>
</comment>
<proteinExistence type="inferred from homology"/>
<keyword evidence="9" id="KW-0808">Transferase</keyword>
<feature type="transmembrane region" description="Helical" evidence="10">
    <location>
        <begin position="267"/>
        <end position="286"/>
    </location>
</feature>
<dbReference type="Pfam" id="PF06750">
    <property type="entry name" value="A24_N_bact"/>
    <property type="match status" value="1"/>
</dbReference>
<dbReference type="EC" id="3.4.23.43" evidence="9"/>
<comment type="similarity">
    <text evidence="2 8">Belongs to the peptidase A24 family.</text>
</comment>
<accession>A0ABT6EZE4</accession>
<evidence type="ECO:0000313" key="13">
    <source>
        <dbReference type="EMBL" id="MDG2990957.1"/>
    </source>
</evidence>
<evidence type="ECO:0000256" key="10">
    <source>
        <dbReference type="SAM" id="Phobius"/>
    </source>
</evidence>
<feature type="transmembrane region" description="Helical" evidence="10">
    <location>
        <begin position="213"/>
        <end position="234"/>
    </location>
</feature>
<dbReference type="Gene3D" id="1.20.120.1220">
    <property type="match status" value="1"/>
</dbReference>
<dbReference type="InterPro" id="IPR000045">
    <property type="entry name" value="Prepilin_IV_endopep_pep"/>
</dbReference>
<dbReference type="EC" id="2.1.1.-" evidence="9"/>
<dbReference type="PANTHER" id="PTHR30487">
    <property type="entry name" value="TYPE 4 PREPILIN-LIKE PROTEINS LEADER PEPTIDE-PROCESSING ENZYME"/>
    <property type="match status" value="1"/>
</dbReference>
<dbReference type="InterPro" id="IPR010627">
    <property type="entry name" value="Prepilin_pept_A24_N"/>
</dbReference>
<dbReference type="PRINTS" id="PR00864">
    <property type="entry name" value="PREPILNPTASE"/>
</dbReference>
<dbReference type="EMBL" id="JAKKUT010000002">
    <property type="protein sequence ID" value="MDG2990957.1"/>
    <property type="molecule type" value="Genomic_DNA"/>
</dbReference>
<keyword evidence="9" id="KW-0489">Methyltransferase</keyword>
<keyword evidence="4" id="KW-0997">Cell inner membrane</keyword>
<organism evidence="13 14">
    <name type="scientific">Candidatus Synechococcus calcipolaris G9</name>
    <dbReference type="NCBI Taxonomy" id="1497997"/>
    <lineage>
        <taxon>Bacteria</taxon>
        <taxon>Bacillati</taxon>
        <taxon>Cyanobacteriota</taxon>
        <taxon>Cyanophyceae</taxon>
        <taxon>Synechococcales</taxon>
        <taxon>Synechococcaceae</taxon>
        <taxon>Synechococcus</taxon>
    </lineage>
</organism>
<evidence type="ECO:0000256" key="8">
    <source>
        <dbReference type="RuleBase" id="RU003793"/>
    </source>
</evidence>
<evidence type="ECO:0000256" key="7">
    <source>
        <dbReference type="ARBA" id="ARBA00023136"/>
    </source>
</evidence>
<sequence length="287" mass="31195">MNTVIHLFSGLLVFSLGAAVGSFLNVVIYRIPAGISLLYPPSRCPVCLTRLRPYDNIPILGWILLRGQCRYCHTSISYRYPLIETLTAILFLWVFLLLGWQWQTLSYWIFLSWLLALGMIDLDTLTLPHPLTKWGLITGVVIQTVMPGLTGGWQATLIGFSESVVAAVIGIWLFDLVRWGGAIAMKQDVMGGGDGKLAALIGAWLGWKLLLLTFFLGSTLGAIVGVGGIALGLIHRRQPIPFGPFLAVAAMVAALFGDALMNSYLDWLFPGMIQGIILAATHGGAIV</sequence>
<dbReference type="Proteomes" id="UP001154265">
    <property type="component" value="Unassembled WGS sequence"/>
</dbReference>
<evidence type="ECO:0000256" key="6">
    <source>
        <dbReference type="ARBA" id="ARBA00022989"/>
    </source>
</evidence>
<reference evidence="13" key="1">
    <citation type="journal article" date="2022" name="Genome Biol. Evol.">
        <title>A New Gene Family Diagnostic for Intracellular Biomineralization of Amorphous Ca Carbonates by Cyanobacteria.</title>
        <authorList>
            <person name="Benzerara K."/>
            <person name="Duprat E."/>
            <person name="Bitard-Feildel T."/>
            <person name="Caumes G."/>
            <person name="Cassier-Chauvat C."/>
            <person name="Chauvat F."/>
            <person name="Dezi M."/>
            <person name="Diop S.I."/>
            <person name="Gaschignard G."/>
            <person name="Gorgen S."/>
            <person name="Gugger M."/>
            <person name="Lopez-Garcia P."/>
            <person name="Millet M."/>
            <person name="Skouri-Panet F."/>
            <person name="Moreira D."/>
            <person name="Callebaut I."/>
        </authorList>
    </citation>
    <scope>NUCLEOTIDE SEQUENCE</scope>
    <source>
        <strain evidence="13">G9</strain>
    </source>
</reference>
<keyword evidence="14" id="KW-1185">Reference proteome</keyword>
<comment type="caution">
    <text evidence="13">The sequence shown here is derived from an EMBL/GenBank/DDBJ whole genome shotgun (WGS) entry which is preliminary data.</text>
</comment>
<feature type="transmembrane region" description="Helical" evidence="10">
    <location>
        <begin position="105"/>
        <end position="122"/>
    </location>
</feature>
<reference evidence="13" key="2">
    <citation type="submission" date="2022-01" db="EMBL/GenBank/DDBJ databases">
        <authorList>
            <person name="Zivanovic Y."/>
            <person name="Moreira D."/>
            <person name="Lopez-Garcia P."/>
        </authorList>
    </citation>
    <scope>NUCLEOTIDE SEQUENCE</scope>
    <source>
        <strain evidence="13">G9</strain>
    </source>
</reference>
<keyword evidence="9" id="KW-0511">Multifunctional enzyme</keyword>
<feature type="transmembrane region" description="Helical" evidence="10">
    <location>
        <begin position="241"/>
        <end position="261"/>
    </location>
</feature>
<feature type="domain" description="Prepilin peptidase A24 N-terminal" evidence="12">
    <location>
        <begin position="16"/>
        <end position="96"/>
    </location>
</feature>
<keyword evidence="9" id="KW-0645">Protease</keyword>
<keyword evidence="7 10" id="KW-0472">Membrane</keyword>
<dbReference type="RefSeq" id="WP_277867626.1">
    <property type="nucleotide sequence ID" value="NZ_JAKKUT010000002.1"/>
</dbReference>
<feature type="transmembrane region" description="Helical" evidence="10">
    <location>
        <begin position="157"/>
        <end position="177"/>
    </location>
</feature>
<feature type="transmembrane region" description="Helical" evidence="10">
    <location>
        <begin position="80"/>
        <end position="99"/>
    </location>
</feature>
<evidence type="ECO:0000256" key="9">
    <source>
        <dbReference type="RuleBase" id="RU003794"/>
    </source>
</evidence>
<evidence type="ECO:0000256" key="1">
    <source>
        <dbReference type="ARBA" id="ARBA00004429"/>
    </source>
</evidence>
<keyword evidence="6 10" id="KW-1133">Transmembrane helix</keyword>
<evidence type="ECO:0000259" key="12">
    <source>
        <dbReference type="Pfam" id="PF06750"/>
    </source>
</evidence>
<protein>
    <recommendedName>
        <fullName evidence="9">Prepilin leader peptidase/N-methyltransferase</fullName>
        <ecNumber evidence="9">2.1.1.-</ecNumber>
        <ecNumber evidence="9">3.4.23.43</ecNumber>
    </recommendedName>
</protein>
<evidence type="ECO:0000256" key="3">
    <source>
        <dbReference type="ARBA" id="ARBA00022475"/>
    </source>
</evidence>
<evidence type="ECO:0000313" key="14">
    <source>
        <dbReference type="Proteomes" id="UP001154265"/>
    </source>
</evidence>
<evidence type="ECO:0000256" key="5">
    <source>
        <dbReference type="ARBA" id="ARBA00022692"/>
    </source>
</evidence>
<comment type="function">
    <text evidence="9">Plays an essential role in type IV pili and type II pseudopili formation by proteolytically removing the leader sequence from substrate proteins and subsequently monomethylating the alpha-amino group of the newly exposed N-terminal phenylalanine.</text>
</comment>
<evidence type="ECO:0000256" key="4">
    <source>
        <dbReference type="ARBA" id="ARBA00022519"/>
    </source>
</evidence>
<feature type="transmembrane region" description="Helical" evidence="10">
    <location>
        <begin position="134"/>
        <end position="151"/>
    </location>
</feature>
<name>A0ABT6EZE4_9SYNE</name>
<evidence type="ECO:0000259" key="11">
    <source>
        <dbReference type="Pfam" id="PF01478"/>
    </source>
</evidence>
<gene>
    <name evidence="13" type="ORF">L3556_08460</name>
</gene>
<evidence type="ECO:0000256" key="2">
    <source>
        <dbReference type="ARBA" id="ARBA00005801"/>
    </source>
</evidence>
<feature type="transmembrane region" description="Helical" evidence="10">
    <location>
        <begin position="6"/>
        <end position="29"/>
    </location>
</feature>
<keyword evidence="3" id="KW-1003">Cell membrane</keyword>
<comment type="catalytic activity">
    <reaction evidence="9">
        <text>Typically cleaves a -Gly-|-Phe- bond to release an N-terminal, basic peptide of 5-8 residues from type IV prepilin, and then N-methylates the new N-terminal amino group, the methyl donor being S-adenosyl-L-methionine.</text>
        <dbReference type="EC" id="3.4.23.43"/>
    </reaction>
</comment>
<keyword evidence="9" id="KW-0378">Hydrolase</keyword>
<dbReference type="PANTHER" id="PTHR30487:SF0">
    <property type="entry name" value="PREPILIN LEADER PEPTIDASE_N-METHYLTRANSFERASE-RELATED"/>
    <property type="match status" value="1"/>
</dbReference>